<evidence type="ECO:0000313" key="1">
    <source>
        <dbReference type="EMBL" id="BAN78466.1"/>
    </source>
</evidence>
<sequence>MTNKFIFLDVRGKRFFKTDLDEKTEGFQGRLSYLLPTGDIDTQRYVADVRDLLDCGWVEIPNPQVLTVNLYYYMKESGKYYSNGELHLLRSEVTADPAKSWYNARETVRKMVDEGNLPGLVSGSRYDVFMSCEEHPCYVPTLVKVK</sequence>
<reference evidence="1 2" key="1">
    <citation type="journal article" date="2013" name="PLoS ONE">
        <title>Isolation of a Bacteriophage Specific for a New Capsular Type of Klebsiella pneumoniae and Characterization of Its Polysaccharide Depolymerase.</title>
        <authorList>
            <person name="Hsu C.R."/>
            <person name="Lin T.L."/>
            <person name="Pan Y.J."/>
            <person name="Hsieh P.F."/>
            <person name="Wang J.T."/>
        </authorList>
    </citation>
    <scope>NUCLEOTIDE SEQUENCE [LARGE SCALE GENOMIC DNA]</scope>
    <source>
        <strain evidence="1 2">0507-KN2-1</strain>
    </source>
</reference>
<dbReference type="OrthoDB" id="11617at10239"/>
<dbReference type="EMBL" id="AB797215">
    <property type="protein sequence ID" value="BAN78466.1"/>
    <property type="molecule type" value="Genomic_DNA"/>
</dbReference>
<keyword evidence="2" id="KW-1185">Reference proteome</keyword>
<protein>
    <submittedName>
        <fullName evidence="1">Uncharacterized protein</fullName>
    </submittedName>
</protein>
<accession>S6C8T1</accession>
<dbReference type="Proteomes" id="UP000015925">
    <property type="component" value="Segment"/>
</dbReference>
<dbReference type="GeneID" id="16836185"/>
<name>S6C8T1_BPK05</name>
<evidence type="ECO:0000313" key="2">
    <source>
        <dbReference type="Proteomes" id="UP000015925"/>
    </source>
</evidence>
<organismHost>
    <name type="scientific">Klebsiella</name>
    <dbReference type="NCBI Taxonomy" id="570"/>
</organismHost>
<proteinExistence type="predicted"/>
<dbReference type="RefSeq" id="YP_008532067.1">
    <property type="nucleotide sequence ID" value="NC_022343.1"/>
</dbReference>
<organism evidence="1 2">
    <name type="scientific">Klebsiella phage 0507-KN2-1</name>
    <name type="common">Taipeivirus 0507KN21</name>
    <dbReference type="NCBI Taxonomy" id="2991282"/>
    <lineage>
        <taxon>Viruses</taxon>
        <taxon>Duplodnaviria</taxon>
        <taxon>Heunggongvirae</taxon>
        <taxon>Uroviricota</taxon>
        <taxon>Caudoviricetes</taxon>
        <taxon>Pantevenvirales</taxon>
        <taxon>Ackermannviridae</taxon>
        <taxon>Taipeivirus</taxon>
        <taxon>Taipeivirus 0507KN21</taxon>
    </lineage>
</organism>
<dbReference type="KEGG" id="vg:16836185"/>